<dbReference type="EMBL" id="CP053661">
    <property type="protein sequence ID" value="QKD83158.1"/>
    <property type="molecule type" value="Genomic_DNA"/>
</dbReference>
<sequence length="336" mass="36269">MSHRTAPATPAASPRRQRPLLWVGLVGVLALLGGVVYPELRNSGIYRKGESAYQTGDCPTAIAQFTRLQDLNAKKYVTRAIPLRGECEQFLKIGTDQAAAGPSATLVSYSQFLTFNPDTALLETVQQQTRTLFQQHSPDALADEKVCSSMTALMNQNLIVDPATQAPALHFACGKKDEAQKDYAGAIQHYGSVLNDYPNAAEARDAEAAIARTLVAQANETGAGKIPPPQPLGSSGNSSSVVKIRNDSPNVLRIVFSGPEPQFAELPPCRDCQVYSTPPRSCPEKGAEGTYTLKPGQYSVLVRAADDSSVTPFTGNWSMQQGKAYSSCFYLVRRRV</sequence>
<evidence type="ECO:0008006" key="5">
    <source>
        <dbReference type="Google" id="ProtNLM"/>
    </source>
</evidence>
<evidence type="ECO:0000256" key="2">
    <source>
        <dbReference type="SAM" id="Phobius"/>
    </source>
</evidence>
<dbReference type="RefSeq" id="WP_172356637.1">
    <property type="nucleotide sequence ID" value="NZ_CP053661.1"/>
</dbReference>
<dbReference type="Proteomes" id="UP000505210">
    <property type="component" value="Chromosome"/>
</dbReference>
<keyword evidence="4" id="KW-1185">Reference proteome</keyword>
<organism evidence="3 4">
    <name type="scientific">Thermoleptolyngbya sichuanensis A183</name>
    <dbReference type="NCBI Taxonomy" id="2737172"/>
    <lineage>
        <taxon>Bacteria</taxon>
        <taxon>Bacillati</taxon>
        <taxon>Cyanobacteriota</taxon>
        <taxon>Cyanophyceae</taxon>
        <taxon>Oculatellales</taxon>
        <taxon>Oculatellaceae</taxon>
        <taxon>Thermoleptolyngbya</taxon>
        <taxon>Thermoleptolyngbya sichuanensis</taxon>
    </lineage>
</organism>
<dbReference type="Gene3D" id="1.25.40.10">
    <property type="entry name" value="Tetratricopeptide repeat domain"/>
    <property type="match status" value="1"/>
</dbReference>
<proteinExistence type="predicted"/>
<feature type="transmembrane region" description="Helical" evidence="2">
    <location>
        <begin position="20"/>
        <end position="38"/>
    </location>
</feature>
<dbReference type="InterPro" id="IPR011990">
    <property type="entry name" value="TPR-like_helical_dom_sf"/>
</dbReference>
<accession>A0A6M8B9L1</accession>
<keyword evidence="2" id="KW-1133">Transmembrane helix</keyword>
<dbReference type="AlphaFoldDB" id="A0A6M8B9L1"/>
<keyword evidence="2" id="KW-0812">Transmembrane</keyword>
<keyword evidence="2" id="KW-0472">Membrane</keyword>
<evidence type="ECO:0000256" key="1">
    <source>
        <dbReference type="SAM" id="MobiDB-lite"/>
    </source>
</evidence>
<feature type="compositionally biased region" description="Polar residues" evidence="1">
    <location>
        <begin position="232"/>
        <end position="241"/>
    </location>
</feature>
<name>A0A6M8B9L1_9CYAN</name>
<reference evidence="3 4" key="1">
    <citation type="submission" date="2020-05" db="EMBL/GenBank/DDBJ databases">
        <title>Complete genome sequence of of a novel Thermoleptolyngbya strain isolated from hot springs of Ganzi, Sichuan China.</title>
        <authorList>
            <person name="Tang J."/>
            <person name="Daroch M."/>
            <person name="Li L."/>
            <person name="Waleron K."/>
            <person name="Waleron M."/>
            <person name="Waleron M."/>
        </authorList>
    </citation>
    <scope>NUCLEOTIDE SEQUENCE [LARGE SCALE GENOMIC DNA]</scope>
    <source>
        <strain evidence="3 4">PKUAC-SCTA183</strain>
    </source>
</reference>
<dbReference type="KEGG" id="theu:HPC62_13995"/>
<evidence type="ECO:0000313" key="4">
    <source>
        <dbReference type="Proteomes" id="UP000505210"/>
    </source>
</evidence>
<feature type="region of interest" description="Disordered" evidence="1">
    <location>
        <begin position="221"/>
        <end position="241"/>
    </location>
</feature>
<gene>
    <name evidence="3" type="ORF">HPC62_13995</name>
</gene>
<protein>
    <recommendedName>
        <fullName evidence="5">Tetratricopeptide repeat protein</fullName>
    </recommendedName>
</protein>
<evidence type="ECO:0000313" key="3">
    <source>
        <dbReference type="EMBL" id="QKD83158.1"/>
    </source>
</evidence>